<comment type="similarity">
    <text evidence="1">Belongs to the trimethylamine methyltransferase family.</text>
</comment>
<evidence type="ECO:0000256" key="2">
    <source>
        <dbReference type="ARBA" id="ARBA00022603"/>
    </source>
</evidence>
<keyword evidence="2 4" id="KW-0489">Methyltransferase</keyword>
<dbReference type="InterPro" id="IPR010426">
    <property type="entry name" value="MTTB_MeTrfase"/>
</dbReference>
<dbReference type="EMBL" id="CDRZ01000212">
    <property type="protein sequence ID" value="CEO88858.1"/>
    <property type="molecule type" value="Genomic_DNA"/>
</dbReference>
<reference evidence="5" key="1">
    <citation type="submission" date="2015-01" db="EMBL/GenBank/DDBJ databases">
        <authorList>
            <person name="Manzoor Shahid"/>
            <person name="Zubair Saima"/>
        </authorList>
    </citation>
    <scope>NUCLEOTIDE SEQUENCE [LARGE SCALE GENOMIC DNA]</scope>
    <source>
        <strain evidence="5">Sp3</strain>
    </source>
</reference>
<organism evidence="4 5">
    <name type="scientific">Syntrophaceticus schinkii</name>
    <dbReference type="NCBI Taxonomy" id="499207"/>
    <lineage>
        <taxon>Bacteria</taxon>
        <taxon>Bacillati</taxon>
        <taxon>Bacillota</taxon>
        <taxon>Clostridia</taxon>
        <taxon>Thermoanaerobacterales</taxon>
        <taxon>Thermoanaerobacterales Family III. Incertae Sedis</taxon>
        <taxon>Syntrophaceticus</taxon>
    </lineage>
</organism>
<dbReference type="GO" id="GO:0032259">
    <property type="term" value="P:methylation"/>
    <property type="evidence" value="ECO:0007669"/>
    <property type="project" value="UniProtKB-KW"/>
</dbReference>
<dbReference type="Gene3D" id="3.20.20.480">
    <property type="entry name" value="Trimethylamine methyltransferase-like"/>
    <property type="match status" value="1"/>
</dbReference>
<protein>
    <submittedName>
        <fullName evidence="4">Trimethylamine:corrinoid methyltransferase</fullName>
    </submittedName>
</protein>
<evidence type="ECO:0000313" key="5">
    <source>
        <dbReference type="Proteomes" id="UP000046155"/>
    </source>
</evidence>
<dbReference type="InterPro" id="IPR038601">
    <property type="entry name" value="MttB-like_sf"/>
</dbReference>
<keyword evidence="3 4" id="KW-0808">Transferase</keyword>
<gene>
    <name evidence="4" type="ORF">SSCH_290001</name>
</gene>
<sequence>MNFEIISETDLMRVHEATVDVLKNIGISTTSDKFKSLLLDNGCKEKKGRITFTQDVIDKAIKRVPGPWEITSRTGEHVLELGRNRAYGQVCIGLPSIIDLDTGERRDALLKDLADFTRLADALEFMNVVSPLYPRDVPQKAIVTIEAVTLLRNTTKPIRLCLESYDEWPYIYDALLAVAGSEEALREKGLGYYEVSPMSPLDFGTGPAEAMMGVVEAGLPVGFDPAPIMGATSPVTILGNVVQHNAELLAGVISTQLMKPGCRVIMSPRSGGAMDMRSGVALWAMPEMGIGGALSIQLAKHYGIARGAGCYTGASKAPDAQSGFEHIYNALLPALIGIDFCGTAGIVDNALVASYENLVIDNELSSIIQHTVRGLDVDEDKMAVHVIEEVIEKEINFLEHKHTRKHLRAGELWKPIISQRQTFEEVGKQRDCQEDSKVALSQ</sequence>
<name>A0A0B7MKZ1_9FIRM</name>
<dbReference type="AlphaFoldDB" id="A0A0B7MKZ1"/>
<evidence type="ECO:0000256" key="1">
    <source>
        <dbReference type="ARBA" id="ARBA00007137"/>
    </source>
</evidence>
<accession>A0A0B7MKZ1</accession>
<dbReference type="OrthoDB" id="5418352at2"/>
<dbReference type="GO" id="GO:0008168">
    <property type="term" value="F:methyltransferase activity"/>
    <property type="evidence" value="ECO:0007669"/>
    <property type="project" value="UniProtKB-KW"/>
</dbReference>
<dbReference type="Proteomes" id="UP000046155">
    <property type="component" value="Unassembled WGS sequence"/>
</dbReference>
<evidence type="ECO:0000313" key="4">
    <source>
        <dbReference type="EMBL" id="CEO88858.1"/>
    </source>
</evidence>
<dbReference type="GO" id="GO:0015948">
    <property type="term" value="P:methanogenesis"/>
    <property type="evidence" value="ECO:0007669"/>
    <property type="project" value="InterPro"/>
</dbReference>
<proteinExistence type="inferred from homology"/>
<dbReference type="Pfam" id="PF06253">
    <property type="entry name" value="MTTB"/>
    <property type="match status" value="1"/>
</dbReference>
<dbReference type="RefSeq" id="WP_084711012.1">
    <property type="nucleotide sequence ID" value="NZ_CDRZ01000212.1"/>
</dbReference>
<evidence type="ECO:0000256" key="3">
    <source>
        <dbReference type="ARBA" id="ARBA00022679"/>
    </source>
</evidence>
<keyword evidence="5" id="KW-1185">Reference proteome</keyword>